<dbReference type="Gene3D" id="3.30.530.20">
    <property type="match status" value="1"/>
</dbReference>
<reference evidence="1 2" key="1">
    <citation type="submission" date="2019-03" db="EMBL/GenBank/DDBJ databases">
        <title>Genomic Encyclopedia of Type Strains, Phase IV (KMG-IV): sequencing the most valuable type-strain genomes for metagenomic binning, comparative biology and taxonomic classification.</title>
        <authorList>
            <person name="Goeker M."/>
        </authorList>
    </citation>
    <scope>NUCLEOTIDE SEQUENCE [LARGE SCALE GENOMIC DNA]</scope>
    <source>
        <strain evidence="1 2">DSM 44684</strain>
    </source>
</reference>
<keyword evidence="2" id="KW-1185">Reference proteome</keyword>
<gene>
    <name evidence="1" type="ORF">DFR71_3487</name>
</gene>
<comment type="caution">
    <text evidence="1">The sequence shown here is derived from an EMBL/GenBank/DDBJ whole genome shotgun (WGS) entry which is preliminary data.</text>
</comment>
<dbReference type="InterPro" id="IPR023393">
    <property type="entry name" value="START-like_dom_sf"/>
</dbReference>
<evidence type="ECO:0000313" key="2">
    <source>
        <dbReference type="Proteomes" id="UP000294856"/>
    </source>
</evidence>
<proteinExistence type="predicted"/>
<organism evidence="1 2">
    <name type="scientific">Nocardia alba</name>
    <dbReference type="NCBI Taxonomy" id="225051"/>
    <lineage>
        <taxon>Bacteria</taxon>
        <taxon>Bacillati</taxon>
        <taxon>Actinomycetota</taxon>
        <taxon>Actinomycetes</taxon>
        <taxon>Mycobacteriales</taxon>
        <taxon>Nocardiaceae</taxon>
        <taxon>Nocardia</taxon>
    </lineage>
</organism>
<evidence type="ECO:0000313" key="1">
    <source>
        <dbReference type="EMBL" id="TCJ97445.1"/>
    </source>
</evidence>
<sequence length="142" mass="15597">MWRTEYSATTDLPVRAVWEALRDIHTGAVPNGGGDQFEIHGPYEVGTELSVTPQGQDTFRSTIIELDEDRVYADRTEYNGLHLTFRHSFQAGDGKLTVSHELIIEGSAADEVGPELGPQISEDFPTAMQSLFEIAAGSQSSR</sequence>
<dbReference type="RefSeq" id="WP_067446748.1">
    <property type="nucleotide sequence ID" value="NZ_SMFR01000002.1"/>
</dbReference>
<name>A0A4V2PBH5_9NOCA</name>
<protein>
    <recommendedName>
        <fullName evidence="3">Polyketide cyclase/dehydrase/lipid transport protein</fullName>
    </recommendedName>
</protein>
<dbReference type="Proteomes" id="UP000294856">
    <property type="component" value="Unassembled WGS sequence"/>
</dbReference>
<dbReference type="AlphaFoldDB" id="A0A4V2PBH5"/>
<dbReference type="SUPFAM" id="SSF55961">
    <property type="entry name" value="Bet v1-like"/>
    <property type="match status" value="1"/>
</dbReference>
<dbReference type="EMBL" id="SMFR01000002">
    <property type="protein sequence ID" value="TCJ97445.1"/>
    <property type="molecule type" value="Genomic_DNA"/>
</dbReference>
<dbReference type="STRING" id="1210063.GCA_001612665_01148"/>
<accession>A0A4V2PBH5</accession>
<evidence type="ECO:0008006" key="3">
    <source>
        <dbReference type="Google" id="ProtNLM"/>
    </source>
</evidence>
<dbReference type="OrthoDB" id="9810827at2"/>